<comment type="caution">
    <text evidence="2">The sequence shown here is derived from an EMBL/GenBank/DDBJ whole genome shotgun (WGS) entry which is preliminary data.</text>
</comment>
<dbReference type="EMBL" id="JAADJZ010000018">
    <property type="protein sequence ID" value="KAF2868566.1"/>
    <property type="molecule type" value="Genomic_DNA"/>
</dbReference>
<feature type="region of interest" description="Disordered" evidence="1">
    <location>
        <begin position="1"/>
        <end position="36"/>
    </location>
</feature>
<dbReference type="Proteomes" id="UP000481861">
    <property type="component" value="Unassembled WGS sequence"/>
</dbReference>
<reference evidence="2 3" key="1">
    <citation type="submission" date="2020-01" db="EMBL/GenBank/DDBJ databases">
        <authorList>
            <consortium name="DOE Joint Genome Institute"/>
            <person name="Haridas S."/>
            <person name="Albert R."/>
            <person name="Binder M."/>
            <person name="Bloem J."/>
            <person name="Labutti K."/>
            <person name="Salamov A."/>
            <person name="Andreopoulos B."/>
            <person name="Baker S.E."/>
            <person name="Barry K."/>
            <person name="Bills G."/>
            <person name="Bluhm B.H."/>
            <person name="Cannon C."/>
            <person name="Castanera R."/>
            <person name="Culley D.E."/>
            <person name="Daum C."/>
            <person name="Ezra D."/>
            <person name="Gonzalez J.B."/>
            <person name="Henrissat B."/>
            <person name="Kuo A."/>
            <person name="Liang C."/>
            <person name="Lipzen A."/>
            <person name="Lutzoni F."/>
            <person name="Magnuson J."/>
            <person name="Mondo S."/>
            <person name="Nolan M."/>
            <person name="Ohm R."/>
            <person name="Pangilinan J."/>
            <person name="Park H.-J.H."/>
            <person name="Ramirez L."/>
            <person name="Alfaro M."/>
            <person name="Sun H."/>
            <person name="Tritt A."/>
            <person name="Yoshinaga Y."/>
            <person name="Zwiers L.-H.L."/>
            <person name="Turgeon B.G."/>
            <person name="Goodwin S.B."/>
            <person name="Spatafora J.W."/>
            <person name="Crous P.W."/>
            <person name="Grigoriev I.V."/>
        </authorList>
    </citation>
    <scope>NUCLEOTIDE SEQUENCE [LARGE SCALE GENOMIC DNA]</scope>
    <source>
        <strain evidence="2 3">CBS 611.86</strain>
    </source>
</reference>
<gene>
    <name evidence="2" type="ORF">BDV95DRAFT_116231</name>
</gene>
<dbReference type="AlphaFoldDB" id="A0A7C8I3R2"/>
<evidence type="ECO:0000313" key="2">
    <source>
        <dbReference type="EMBL" id="KAF2868566.1"/>
    </source>
</evidence>
<organism evidence="2 3">
    <name type="scientific">Massariosphaeria phaeospora</name>
    <dbReference type="NCBI Taxonomy" id="100035"/>
    <lineage>
        <taxon>Eukaryota</taxon>
        <taxon>Fungi</taxon>
        <taxon>Dikarya</taxon>
        <taxon>Ascomycota</taxon>
        <taxon>Pezizomycotina</taxon>
        <taxon>Dothideomycetes</taxon>
        <taxon>Pleosporomycetidae</taxon>
        <taxon>Pleosporales</taxon>
        <taxon>Pleosporales incertae sedis</taxon>
        <taxon>Massariosphaeria</taxon>
    </lineage>
</organism>
<keyword evidence="3" id="KW-1185">Reference proteome</keyword>
<sequence>MRRMSCSESGDRPKFQSRSAPTCPSPQPCRSSKRYKVPRLSSDTHCIQHALSPRIRIEPARQNPGPFVASPYI</sequence>
<accession>A0A7C8I3R2</accession>
<evidence type="ECO:0000256" key="1">
    <source>
        <dbReference type="SAM" id="MobiDB-lite"/>
    </source>
</evidence>
<evidence type="ECO:0000313" key="3">
    <source>
        <dbReference type="Proteomes" id="UP000481861"/>
    </source>
</evidence>
<protein>
    <submittedName>
        <fullName evidence="2">Uncharacterized protein</fullName>
    </submittedName>
</protein>
<name>A0A7C8I3R2_9PLEO</name>
<proteinExistence type="predicted"/>